<evidence type="ECO:0000256" key="1">
    <source>
        <dbReference type="ARBA" id="ARBA00013081"/>
    </source>
</evidence>
<organism evidence="7 8">
    <name type="scientific">Tetrabaena socialis</name>
    <dbReference type="NCBI Taxonomy" id="47790"/>
    <lineage>
        <taxon>Eukaryota</taxon>
        <taxon>Viridiplantae</taxon>
        <taxon>Chlorophyta</taxon>
        <taxon>core chlorophytes</taxon>
        <taxon>Chlorophyceae</taxon>
        <taxon>CS clade</taxon>
        <taxon>Chlamydomonadales</taxon>
        <taxon>Tetrabaenaceae</taxon>
        <taxon>Tetrabaena</taxon>
    </lineage>
</organism>
<feature type="compositionally biased region" description="Low complexity" evidence="5">
    <location>
        <begin position="222"/>
        <end position="240"/>
    </location>
</feature>
<dbReference type="Gene3D" id="3.60.21.10">
    <property type="match status" value="1"/>
</dbReference>
<dbReference type="AlphaFoldDB" id="A0A2J7ZSK6"/>
<protein>
    <recommendedName>
        <fullName evidence="1">protein-serine/threonine phosphatase</fullName>
        <ecNumber evidence="1">3.1.3.16</ecNumber>
    </recommendedName>
</protein>
<evidence type="ECO:0000256" key="4">
    <source>
        <dbReference type="ARBA" id="ARBA00023211"/>
    </source>
</evidence>
<keyword evidence="2" id="KW-0479">Metal-binding</keyword>
<dbReference type="Proteomes" id="UP000236333">
    <property type="component" value="Unassembled WGS sequence"/>
</dbReference>
<dbReference type="GO" id="GO:0004722">
    <property type="term" value="F:protein serine/threonine phosphatase activity"/>
    <property type="evidence" value="ECO:0007669"/>
    <property type="project" value="UniProtKB-EC"/>
</dbReference>
<feature type="compositionally biased region" description="Low complexity" evidence="5">
    <location>
        <begin position="380"/>
        <end position="391"/>
    </location>
</feature>
<feature type="domain" description="Serine/threonine specific protein phosphatases" evidence="6">
    <location>
        <begin position="26"/>
        <end position="192"/>
    </location>
</feature>
<evidence type="ECO:0000313" key="7">
    <source>
        <dbReference type="EMBL" id="PNH03251.1"/>
    </source>
</evidence>
<keyword evidence="3" id="KW-0378">Hydrolase</keyword>
<feature type="region of interest" description="Disordered" evidence="5">
    <location>
        <begin position="101"/>
        <end position="165"/>
    </location>
</feature>
<dbReference type="PRINTS" id="PR00114">
    <property type="entry name" value="STPHPHTASE"/>
</dbReference>
<dbReference type="EC" id="3.1.3.16" evidence="1"/>
<evidence type="ECO:0000313" key="8">
    <source>
        <dbReference type="Proteomes" id="UP000236333"/>
    </source>
</evidence>
<dbReference type="SUPFAM" id="SSF56300">
    <property type="entry name" value="Metallo-dependent phosphatases"/>
    <property type="match status" value="1"/>
</dbReference>
<feature type="compositionally biased region" description="Low complexity" evidence="5">
    <location>
        <begin position="196"/>
        <end position="215"/>
    </location>
</feature>
<proteinExistence type="predicted"/>
<feature type="region of interest" description="Disordered" evidence="5">
    <location>
        <begin position="196"/>
        <end position="244"/>
    </location>
</feature>
<feature type="region of interest" description="Disordered" evidence="5">
    <location>
        <begin position="262"/>
        <end position="319"/>
    </location>
</feature>
<dbReference type="SMART" id="SM00156">
    <property type="entry name" value="PP2Ac"/>
    <property type="match status" value="1"/>
</dbReference>
<dbReference type="EMBL" id="PGGS01000528">
    <property type="protein sequence ID" value="PNH03251.1"/>
    <property type="molecule type" value="Genomic_DNA"/>
</dbReference>
<sequence>MASGAHENPFADLDSHIQKLLKCEPLAESDVKALCEKAKEILAEESNVQPVRCPVTVCGDIHGQFNDLLELFRIGGDSPNTNYLFMGDYVDRDLVPRRRLTPVDSGLSGCRRDGGKEPKKEEGAASPGSGAIAATEEPASTALRGSTEGPRKGLRGEGGLPLASMPYPRFPRATLPVCTTVKPPASAAKPARPLLLSASLPGPASSSQPASSQAKPQPPLPSATQPPADASSRPTGSSSSTLHEAKPWLPFPVARLPAPTFIPPPVAQKPSAPLSADTLRGPASSLPSLEATKPASPQRLASDSSSATSNEPAPSEKKPIFVLSSAVQRFAALRVAPLRAAKPMPPFCCRTALQPTPASSSEPGPCDTKPHSSFSVAIHPASVPRAVAAAPAEPPGPPMAAAPAATAHRLSSAPAPAPPPSGGQPQRAIAQHHEARGDQQHTGRLRP</sequence>
<feature type="compositionally biased region" description="Basic and acidic residues" evidence="5">
    <location>
        <begin position="110"/>
        <end position="123"/>
    </location>
</feature>
<gene>
    <name evidence="7" type="ORF">TSOC_010708</name>
</gene>
<dbReference type="Pfam" id="PF00149">
    <property type="entry name" value="Metallophos"/>
    <property type="match status" value="1"/>
</dbReference>
<feature type="compositionally biased region" description="Basic and acidic residues" evidence="5">
    <location>
        <begin position="431"/>
        <end position="441"/>
    </location>
</feature>
<dbReference type="InterPro" id="IPR004843">
    <property type="entry name" value="Calcineurin-like_PHP"/>
</dbReference>
<dbReference type="InterPro" id="IPR047129">
    <property type="entry name" value="PPA2-like"/>
</dbReference>
<name>A0A2J7ZSK6_9CHLO</name>
<dbReference type="InterPro" id="IPR029052">
    <property type="entry name" value="Metallo-depent_PP-like"/>
</dbReference>
<evidence type="ECO:0000259" key="6">
    <source>
        <dbReference type="SMART" id="SM00156"/>
    </source>
</evidence>
<dbReference type="PANTHER" id="PTHR45619">
    <property type="entry name" value="SERINE/THREONINE-PROTEIN PHOSPHATASE PP2A-RELATED"/>
    <property type="match status" value="1"/>
</dbReference>
<evidence type="ECO:0000256" key="2">
    <source>
        <dbReference type="ARBA" id="ARBA00022723"/>
    </source>
</evidence>
<feature type="compositionally biased region" description="Low complexity" evidence="5">
    <location>
        <begin position="124"/>
        <end position="134"/>
    </location>
</feature>
<keyword evidence="8" id="KW-1185">Reference proteome</keyword>
<evidence type="ECO:0000256" key="3">
    <source>
        <dbReference type="ARBA" id="ARBA00022801"/>
    </source>
</evidence>
<comment type="caution">
    <text evidence="7">The sequence shown here is derived from an EMBL/GenBank/DDBJ whole genome shotgun (WGS) entry which is preliminary data.</text>
</comment>
<accession>A0A2J7ZSK6</accession>
<feature type="compositionally biased region" description="Polar residues" evidence="5">
    <location>
        <begin position="353"/>
        <end position="362"/>
    </location>
</feature>
<feature type="compositionally biased region" description="Low complexity" evidence="5">
    <location>
        <begin position="401"/>
        <end position="414"/>
    </location>
</feature>
<evidence type="ECO:0000256" key="5">
    <source>
        <dbReference type="SAM" id="MobiDB-lite"/>
    </source>
</evidence>
<feature type="region of interest" description="Disordered" evidence="5">
    <location>
        <begin position="351"/>
        <end position="447"/>
    </location>
</feature>
<keyword evidence="4" id="KW-0464">Manganese</keyword>
<dbReference type="InterPro" id="IPR006186">
    <property type="entry name" value="Ser/Thr-sp_prot-phosphatase"/>
</dbReference>
<feature type="compositionally biased region" description="Polar residues" evidence="5">
    <location>
        <begin position="299"/>
        <end position="312"/>
    </location>
</feature>
<reference evidence="7 8" key="1">
    <citation type="journal article" date="2017" name="Mol. Biol. Evol.">
        <title>The 4-celled Tetrabaena socialis nuclear genome reveals the essential components for genetic control of cell number at the origin of multicellularity in the volvocine lineage.</title>
        <authorList>
            <person name="Featherston J."/>
            <person name="Arakaki Y."/>
            <person name="Hanschen E.R."/>
            <person name="Ferris P.J."/>
            <person name="Michod R.E."/>
            <person name="Olson B.J.S.C."/>
            <person name="Nozaki H."/>
            <person name="Durand P.M."/>
        </authorList>
    </citation>
    <scope>NUCLEOTIDE SEQUENCE [LARGE SCALE GENOMIC DNA]</scope>
    <source>
        <strain evidence="7 8">NIES-571</strain>
    </source>
</reference>
<dbReference type="GO" id="GO:0046872">
    <property type="term" value="F:metal ion binding"/>
    <property type="evidence" value="ECO:0007669"/>
    <property type="project" value="UniProtKB-KW"/>
</dbReference>